<sequence>MEISSDKILDKMEQLVTHAKQASSAEKLNEYIMAIQVLCDVLSDGGSKQNSFTPVQKLPKAVQNYQPVPSIMPSMPQSQPVKIEAANGESLLDF</sequence>
<dbReference type="Proteomes" id="UP000595254">
    <property type="component" value="Chromosome"/>
</dbReference>
<gene>
    <name evidence="1" type="ORF">I6J18_15340</name>
</gene>
<proteinExistence type="predicted"/>
<reference evidence="1 2" key="1">
    <citation type="submission" date="2021-01" db="EMBL/GenBank/DDBJ databases">
        <title>FDA dAtabase for Regulatory Grade micrObial Sequences (FDA-ARGOS): Supporting development and validation of Infectious Disease Dx tests.</title>
        <authorList>
            <person name="Nelson B."/>
            <person name="Plummer A."/>
            <person name="Tallon L."/>
            <person name="Sadzewicz L."/>
            <person name="Zhao X."/>
            <person name="Boylan J."/>
            <person name="Ott S."/>
            <person name="Bowen H."/>
            <person name="Vavikolanu K."/>
            <person name="Mehta A."/>
            <person name="Aluvathingal J."/>
            <person name="Nadendla S."/>
            <person name="Myers T."/>
            <person name="Yan Y."/>
            <person name="Sichtig H."/>
        </authorList>
    </citation>
    <scope>NUCLEOTIDE SEQUENCE [LARGE SCALE GENOMIC DNA]</scope>
    <source>
        <strain evidence="1 2">FDAARGOS_1161</strain>
    </source>
</reference>
<name>A0A974NJD5_PERPY</name>
<accession>A0A974NJD5</accession>
<evidence type="ECO:0000313" key="1">
    <source>
        <dbReference type="EMBL" id="QQS99015.1"/>
    </source>
</evidence>
<dbReference type="EMBL" id="CP068053">
    <property type="protein sequence ID" value="QQS99015.1"/>
    <property type="molecule type" value="Genomic_DNA"/>
</dbReference>
<dbReference type="Pfam" id="PF17261">
    <property type="entry name" value="DUF5327"/>
    <property type="match status" value="1"/>
</dbReference>
<dbReference type="KEGG" id="ppsr:I6J18_15340"/>
<organism evidence="1 2">
    <name type="scientific">Peribacillus psychrosaccharolyticus</name>
    <name type="common">Bacillus psychrosaccharolyticus</name>
    <dbReference type="NCBI Taxonomy" id="1407"/>
    <lineage>
        <taxon>Bacteria</taxon>
        <taxon>Bacillati</taxon>
        <taxon>Bacillota</taxon>
        <taxon>Bacilli</taxon>
        <taxon>Bacillales</taxon>
        <taxon>Bacillaceae</taxon>
        <taxon>Peribacillus</taxon>
    </lineage>
</organism>
<dbReference type="AlphaFoldDB" id="A0A974NJD5"/>
<dbReference type="InterPro" id="IPR035218">
    <property type="entry name" value="DUF5327"/>
</dbReference>
<dbReference type="RefSeq" id="WP_040376340.1">
    <property type="nucleotide sequence ID" value="NZ_CP068053.1"/>
</dbReference>
<evidence type="ECO:0000313" key="2">
    <source>
        <dbReference type="Proteomes" id="UP000595254"/>
    </source>
</evidence>
<keyword evidence="2" id="KW-1185">Reference proteome</keyword>
<protein>
    <submittedName>
        <fullName evidence="1">YwdI family protein</fullName>
    </submittedName>
</protein>